<dbReference type="InterPro" id="IPR042240">
    <property type="entry name" value="CHASE_sf"/>
</dbReference>
<dbReference type="Gene3D" id="3.30.450.20">
    <property type="entry name" value="PAS domain"/>
    <property type="match status" value="1"/>
</dbReference>
<evidence type="ECO:0000256" key="6">
    <source>
        <dbReference type="SAM" id="MobiDB-lite"/>
    </source>
</evidence>
<dbReference type="Pfam" id="PF00990">
    <property type="entry name" value="GGDEF"/>
    <property type="match status" value="1"/>
</dbReference>
<dbReference type="PROSITE" id="PS50839">
    <property type="entry name" value="CHASE"/>
    <property type="match status" value="1"/>
</dbReference>
<dbReference type="KEGG" id="hha:Hhal_0128"/>
<reference evidence="10 11" key="2">
    <citation type="journal article" date="2013" name="Stand. Genomic Sci.">
        <title>Complete genome sequence of Halorhodospira halophila SL1.</title>
        <authorList>
            <person name="Challacombe J.F."/>
            <person name="Majid S."/>
            <person name="Deole R."/>
            <person name="Brettin T.S."/>
            <person name="Bruce D."/>
            <person name="Delano S.F."/>
            <person name="Detter J.C."/>
            <person name="Gleasner C.D."/>
            <person name="Han C.S."/>
            <person name="Misra M."/>
            <person name="Reitenga K.G."/>
            <person name="Mikhailova N."/>
            <person name="Woyke T."/>
            <person name="Pitluck S."/>
            <person name="Nolan M."/>
            <person name="Land M.L."/>
            <person name="Saunders E."/>
            <person name="Tapia R."/>
            <person name="Lapidus A."/>
            <person name="Ivanova N."/>
            <person name="Hoff W.D."/>
        </authorList>
    </citation>
    <scope>NUCLEOTIDE SEQUENCE [LARGE SCALE GENOMIC DNA]</scope>
    <source>
        <strain evidence="11">DSM 244 / SL1</strain>
    </source>
</reference>
<dbReference type="FunFam" id="3.30.70.270:FF:000001">
    <property type="entry name" value="Diguanylate cyclase domain protein"/>
    <property type="match status" value="1"/>
</dbReference>
<dbReference type="SUPFAM" id="SSF55073">
    <property type="entry name" value="Nucleotide cyclase"/>
    <property type="match status" value="1"/>
</dbReference>
<dbReference type="PANTHER" id="PTHR46663">
    <property type="entry name" value="DIGUANYLATE CYCLASE DGCT-RELATED"/>
    <property type="match status" value="1"/>
</dbReference>
<gene>
    <name evidence="10" type="ordered locus">Hhal_0128</name>
</gene>
<keyword evidence="5 7" id="KW-0472">Membrane</keyword>
<dbReference type="SMART" id="SM01079">
    <property type="entry name" value="CHASE"/>
    <property type="match status" value="1"/>
</dbReference>
<dbReference type="Proteomes" id="UP000000647">
    <property type="component" value="Chromosome"/>
</dbReference>
<keyword evidence="3 7" id="KW-0812">Transmembrane</keyword>
<proteinExistence type="predicted"/>
<reference evidence="11" key="1">
    <citation type="submission" date="2006-12" db="EMBL/GenBank/DDBJ databases">
        <title>Complete sequence of Halorhodospira halophila SL1.</title>
        <authorList>
            <consortium name="US DOE Joint Genome Institute"/>
            <person name="Copeland A."/>
            <person name="Lucas S."/>
            <person name="Lapidus A."/>
            <person name="Barry K."/>
            <person name="Detter J.C."/>
            <person name="Glavina del Rio T."/>
            <person name="Hammon N."/>
            <person name="Israni S."/>
            <person name="Dalin E."/>
            <person name="Tice H."/>
            <person name="Pitluck S."/>
            <person name="Saunders E."/>
            <person name="Brettin T."/>
            <person name="Bruce D."/>
            <person name="Han C."/>
            <person name="Tapia R."/>
            <person name="Schmutz J."/>
            <person name="Larimer F."/>
            <person name="Land M."/>
            <person name="Hauser L."/>
            <person name="Kyrpides N."/>
            <person name="Mikhailova N."/>
            <person name="Hoff W."/>
            <person name="Richardson P."/>
        </authorList>
    </citation>
    <scope>NUCLEOTIDE SEQUENCE [LARGE SCALE GENOMIC DNA]</scope>
    <source>
        <strain evidence="11">DSM 244 / SL1</strain>
    </source>
</reference>
<evidence type="ECO:0000256" key="3">
    <source>
        <dbReference type="ARBA" id="ARBA00022692"/>
    </source>
</evidence>
<dbReference type="AlphaFoldDB" id="A1WTB0"/>
<accession>A1WTB0</accession>
<dbReference type="eggNOG" id="COG3452">
    <property type="taxonomic scope" value="Bacteria"/>
</dbReference>
<comment type="subcellular location">
    <subcellularLocation>
        <location evidence="2">Membrane</location>
    </subcellularLocation>
</comment>
<dbReference type="InterPro" id="IPR052163">
    <property type="entry name" value="DGC-Regulatory_Protein"/>
</dbReference>
<dbReference type="NCBIfam" id="TIGR00254">
    <property type="entry name" value="GGDEF"/>
    <property type="match status" value="1"/>
</dbReference>
<dbReference type="STRING" id="349124.Hhal_0128"/>
<dbReference type="InterPro" id="IPR000160">
    <property type="entry name" value="GGDEF_dom"/>
</dbReference>
<evidence type="ECO:0000256" key="4">
    <source>
        <dbReference type="ARBA" id="ARBA00022989"/>
    </source>
</evidence>
<evidence type="ECO:0000313" key="10">
    <source>
        <dbReference type="EMBL" id="ABM60922.1"/>
    </source>
</evidence>
<evidence type="ECO:0000313" key="11">
    <source>
        <dbReference type="Proteomes" id="UP000000647"/>
    </source>
</evidence>
<evidence type="ECO:0000259" key="8">
    <source>
        <dbReference type="PROSITE" id="PS50839"/>
    </source>
</evidence>
<feature type="domain" description="CHASE" evidence="8">
    <location>
        <begin position="121"/>
        <end position="259"/>
    </location>
</feature>
<feature type="region of interest" description="Disordered" evidence="6">
    <location>
        <begin position="607"/>
        <end position="636"/>
    </location>
</feature>
<dbReference type="GO" id="GO:0003824">
    <property type="term" value="F:catalytic activity"/>
    <property type="evidence" value="ECO:0007669"/>
    <property type="project" value="UniProtKB-ARBA"/>
</dbReference>
<dbReference type="OrthoDB" id="9812260at2"/>
<comment type="cofactor">
    <cofactor evidence="1">
        <name>Mg(2+)</name>
        <dbReference type="ChEBI" id="CHEBI:18420"/>
    </cofactor>
</comment>
<organism evidence="10 11">
    <name type="scientific">Halorhodospira halophila (strain DSM 244 / SL1)</name>
    <name type="common">Ectothiorhodospira halophila (strain DSM 244 / SL1)</name>
    <dbReference type="NCBI Taxonomy" id="349124"/>
    <lineage>
        <taxon>Bacteria</taxon>
        <taxon>Pseudomonadati</taxon>
        <taxon>Pseudomonadota</taxon>
        <taxon>Gammaproteobacteria</taxon>
        <taxon>Chromatiales</taxon>
        <taxon>Ectothiorhodospiraceae</taxon>
        <taxon>Halorhodospira</taxon>
    </lineage>
</organism>
<protein>
    <submittedName>
        <fullName evidence="10">Diguanylate cyclase</fullName>
    </submittedName>
</protein>
<dbReference type="HOGENOM" id="CLU_021245_0_0_6"/>
<feature type="compositionally biased region" description="Low complexity" evidence="6">
    <location>
        <begin position="609"/>
        <end position="623"/>
    </location>
</feature>
<dbReference type="InterPro" id="IPR043128">
    <property type="entry name" value="Rev_trsase/Diguanyl_cyclase"/>
</dbReference>
<dbReference type="InterPro" id="IPR035965">
    <property type="entry name" value="PAS-like_dom_sf"/>
</dbReference>
<keyword evidence="11" id="KW-1185">Reference proteome</keyword>
<keyword evidence="4 7" id="KW-1133">Transmembrane helix</keyword>
<dbReference type="Pfam" id="PF03924">
    <property type="entry name" value="CHASE"/>
    <property type="match status" value="1"/>
</dbReference>
<feature type="domain" description="GGDEF" evidence="9">
    <location>
        <begin position="477"/>
        <end position="611"/>
    </location>
</feature>
<dbReference type="PANTHER" id="PTHR46663:SF2">
    <property type="entry name" value="GGDEF DOMAIN-CONTAINING PROTEIN"/>
    <property type="match status" value="1"/>
</dbReference>
<dbReference type="Gene3D" id="3.30.450.350">
    <property type="entry name" value="CHASE domain"/>
    <property type="match status" value="1"/>
</dbReference>
<evidence type="ECO:0000256" key="2">
    <source>
        <dbReference type="ARBA" id="ARBA00004370"/>
    </source>
</evidence>
<evidence type="ECO:0000256" key="7">
    <source>
        <dbReference type="SAM" id="Phobius"/>
    </source>
</evidence>
<dbReference type="RefSeq" id="WP_011812945.1">
    <property type="nucleotide sequence ID" value="NC_008789.1"/>
</dbReference>
<evidence type="ECO:0000259" key="9">
    <source>
        <dbReference type="PROSITE" id="PS50887"/>
    </source>
</evidence>
<dbReference type="EMBL" id="CP000544">
    <property type="protein sequence ID" value="ABM60922.1"/>
    <property type="molecule type" value="Genomic_DNA"/>
</dbReference>
<dbReference type="GO" id="GO:0007165">
    <property type="term" value="P:signal transduction"/>
    <property type="evidence" value="ECO:0007669"/>
    <property type="project" value="UniProtKB-ARBA"/>
</dbReference>
<dbReference type="Gene3D" id="3.30.70.270">
    <property type="match status" value="1"/>
</dbReference>
<sequence>MTEPAEDPQTARRAPSAFQRLYIAGPLLLAVGILLGVLILAGLVGHWLEEYRLEQARGQVTEEASALRGRIEGELNASVSLVAGLSVLVGADPDLDGERFAAIARRMMRPEFHIRNITLAPNNVIRYVYPLAGNVRALGLDIGEHPVQRASLHRVMATGAPVVAGPTELVQDGEALIVRVPIYEDDGSYWGVASVPLELERFYTAAGLRDVGESGLQVALKGRDGLGEMGEVFFGEPDVFKRDPVTMGIVFGASSWQLAAIPQGGWQAQASVPAWWWWAWGGGGLILAALTGLLARQALRMRFLKDRLEAIMATVPDLGFVIDDRGQFREVFGGQERRLYRDLRSLLGRRLHQVVSFELAERFLESIHQALNERRLVILDYQLDLDQIEGGGEGGPHGCQWFEARIYPLPSGLEARPSVLWLAYNVTERMQALAEAERSQEQMRHMALHDHLTGLANRALLLDRLEKALEWARRNREAVALLFIDLNHFKPINDEHGHEVGDRVLQQLARRLTGAVREVDTVARHGGDEFVILLEGVDGRRAAERVAENIVASLDEPVIVNGRRFQVSLSIGIAIYPEHGVSADELQRVADDAMYVAKADRTRSTYAFGAPATGESGSTSAAAAPPPPGDPRPGEG</sequence>
<evidence type="ECO:0000256" key="1">
    <source>
        <dbReference type="ARBA" id="ARBA00001946"/>
    </source>
</evidence>
<dbReference type="CDD" id="cd01949">
    <property type="entry name" value="GGDEF"/>
    <property type="match status" value="1"/>
</dbReference>
<name>A1WTB0_HALHL</name>
<evidence type="ECO:0000256" key="5">
    <source>
        <dbReference type="ARBA" id="ARBA00023136"/>
    </source>
</evidence>
<dbReference type="GO" id="GO:0016020">
    <property type="term" value="C:membrane"/>
    <property type="evidence" value="ECO:0007669"/>
    <property type="project" value="UniProtKB-SubCell"/>
</dbReference>
<dbReference type="SMART" id="SM00267">
    <property type="entry name" value="GGDEF"/>
    <property type="match status" value="1"/>
</dbReference>
<dbReference type="SUPFAM" id="SSF55785">
    <property type="entry name" value="PYP-like sensor domain (PAS domain)"/>
    <property type="match status" value="1"/>
</dbReference>
<dbReference type="eggNOG" id="COG2199">
    <property type="taxonomic scope" value="Bacteria"/>
</dbReference>
<dbReference type="PROSITE" id="PS50887">
    <property type="entry name" value="GGDEF"/>
    <property type="match status" value="1"/>
</dbReference>
<feature type="compositionally biased region" description="Pro residues" evidence="6">
    <location>
        <begin position="624"/>
        <end position="636"/>
    </location>
</feature>
<dbReference type="InterPro" id="IPR029787">
    <property type="entry name" value="Nucleotide_cyclase"/>
</dbReference>
<dbReference type="InterPro" id="IPR006189">
    <property type="entry name" value="CHASE_dom"/>
</dbReference>
<feature type="transmembrane region" description="Helical" evidence="7">
    <location>
        <begin position="21"/>
        <end position="48"/>
    </location>
</feature>